<dbReference type="PROSITE" id="PS51406">
    <property type="entry name" value="FIBRINOGEN_C_2"/>
    <property type="match status" value="1"/>
</dbReference>
<feature type="signal peptide" evidence="5">
    <location>
        <begin position="1"/>
        <end position="23"/>
    </location>
</feature>
<evidence type="ECO:0000313" key="7">
    <source>
        <dbReference type="EMBL" id="REK73839.1"/>
    </source>
</evidence>
<dbReference type="GO" id="GO:0046872">
    <property type="term" value="F:metal ion binding"/>
    <property type="evidence" value="ECO:0007669"/>
    <property type="project" value="UniProtKB-KW"/>
</dbReference>
<dbReference type="GO" id="GO:0070492">
    <property type="term" value="F:oligosaccharide binding"/>
    <property type="evidence" value="ECO:0007669"/>
    <property type="project" value="TreeGrafter"/>
</dbReference>
<dbReference type="PANTHER" id="PTHR16146:SF46">
    <property type="entry name" value="INTELECTIN-1A-RELATED"/>
    <property type="match status" value="1"/>
</dbReference>
<keyword evidence="3" id="KW-0106">Calcium</keyword>
<keyword evidence="5" id="KW-0732">Signal</keyword>
<comment type="caution">
    <text evidence="7">The sequence shown here is derived from an EMBL/GenBank/DDBJ whole genome shotgun (WGS) entry which is preliminary data.</text>
</comment>
<dbReference type="Proteomes" id="UP000265581">
    <property type="component" value="Unassembled WGS sequence"/>
</dbReference>
<dbReference type="EMBL" id="QUBR01000001">
    <property type="protein sequence ID" value="REK73839.1"/>
    <property type="molecule type" value="Genomic_DNA"/>
</dbReference>
<keyword evidence="8" id="KW-1185">Reference proteome</keyword>
<dbReference type="GO" id="GO:0005615">
    <property type="term" value="C:extracellular space"/>
    <property type="evidence" value="ECO:0007669"/>
    <property type="project" value="TreeGrafter"/>
</dbReference>
<dbReference type="InterPro" id="IPR011043">
    <property type="entry name" value="Gal_Oxase/kelch_b-propeller"/>
</dbReference>
<dbReference type="SUPFAM" id="SSF75011">
    <property type="entry name" value="3-carboxy-cis,cis-mucoante lactonizing enzyme"/>
    <property type="match status" value="1"/>
</dbReference>
<evidence type="ECO:0000256" key="1">
    <source>
        <dbReference type="ARBA" id="ARBA00022723"/>
    </source>
</evidence>
<keyword evidence="1" id="KW-0479">Metal-binding</keyword>
<accession>A0A371PD07</accession>
<dbReference type="SUPFAM" id="SSF50965">
    <property type="entry name" value="Galactose oxidase, central domain"/>
    <property type="match status" value="1"/>
</dbReference>
<evidence type="ECO:0000256" key="2">
    <source>
        <dbReference type="ARBA" id="ARBA00022734"/>
    </source>
</evidence>
<keyword evidence="4" id="KW-1015">Disulfide bond</keyword>
<dbReference type="NCBIfam" id="NF040941">
    <property type="entry name" value="GGGWT_bact"/>
    <property type="match status" value="1"/>
</dbReference>
<feature type="chain" id="PRO_5039563269" description="Fibrinogen C-terminal domain-containing protein" evidence="5">
    <location>
        <begin position="24"/>
        <end position="961"/>
    </location>
</feature>
<dbReference type="AlphaFoldDB" id="A0A371PD07"/>
<feature type="domain" description="Fibrinogen C-terminal" evidence="6">
    <location>
        <begin position="44"/>
        <end position="101"/>
    </location>
</feature>
<dbReference type="InterPro" id="IPR014716">
    <property type="entry name" value="Fibrinogen_a/b/g_C_1"/>
</dbReference>
<dbReference type="SUPFAM" id="SSF56496">
    <property type="entry name" value="Fibrinogen C-terminal domain-like"/>
    <property type="match status" value="1"/>
</dbReference>
<reference evidence="7 8" key="1">
    <citation type="submission" date="2018-08" db="EMBL/GenBank/DDBJ databases">
        <title>Aeromicrobium sp. M2KJ-4, whole genome shotgun sequence.</title>
        <authorList>
            <person name="Tuo L."/>
        </authorList>
    </citation>
    <scope>NUCLEOTIDE SEQUENCE [LARGE SCALE GENOMIC DNA]</scope>
    <source>
        <strain evidence="7 8">M2KJ-4</strain>
    </source>
</reference>
<name>A0A371PD07_9ACTN</name>
<dbReference type="PANTHER" id="PTHR16146">
    <property type="entry name" value="INTELECTIN"/>
    <property type="match status" value="1"/>
</dbReference>
<dbReference type="InterPro" id="IPR036056">
    <property type="entry name" value="Fibrinogen-like_C"/>
</dbReference>
<sequence length="961" mass="99390">MRSSVRRSLSTSLRAVLATSVVAAGLAAVSAPSPAAAAPAVDGLTQATAAASCWEVKQLNGSAPSGAYWILTPQLKVPTRIYCDQTTDGGGWALIGRGRENWTYNYDGKGTAADVADQVTGTGAFSPRQLSGATVTALMGGKRIDDPTYGSGVRLRRATDPAGATWQESRFTFKADSRDRWTWALGAGLPLASFSIGGSGGTEATTRNFGTDDGFRRVWTAEDPANSYVRGFTYGSTVTGSTSSSSYLYSKNAGGAYAVPFTQVYIRPKLLSSQLSFTAIPAGGTAPETIRAAPRSGALPTSWGVTGLGAGGTTENAGEVQAFAQIGGTVYVGGNFTTVQKGGSATGSDKVAQPYLAAFDATTGEPVPSFKPQLNNQVKALAALPDGRLAVGGEFTSVGGSSRAGLVVLNPSTGALDTSYKTNVENRLTGGKVSVRGLDVGGSYLYVTGAFTHFTHPSAGERYAKGGARIDLSTGLADAKWNPDFNGTGTAVDASDDGTAVYFSGYFTQMRGGQTADRAAAISTATGAAQAKAWQPTFSTAGSARYQQAVKQVAGKVWLGGSQHSMFSYDPTTFALENAHITKDGGDFQAITGGNGLAFGGCHCEQWNYSDTTQYDSTSPGSTNVTWSQADKIYYVGAWDATTGDYVPEFTPEMRADQGRGVWALMVASDGTLWAGGTLTSAVRENGTNQWVGGFARFAVRPHTAPAKPSGLAASTSGTTATLTWSGSLPSGGTFEVLRNDRVIGVTTSKQLTVAGSSSSDRFVVRAADSWGNRSASTAVVGPPSAPATTPVDLVTSGSTWSYLVDNNVSVPSSWTSGSFDARAWPTGKAVLGWGKGPITTDIDVAAGATRPLTSYFRQQVTVTNRAAIKSLLLTTRADDGVAVYVNGKEVGRANLPEGALTRGTYATVAASTATAVASPVSWNVPPSVLVDGVNTIAVEVHSNYRLTPSLSMDLTLTGTS</sequence>
<evidence type="ECO:0000256" key="3">
    <source>
        <dbReference type="ARBA" id="ARBA00022837"/>
    </source>
</evidence>
<dbReference type="Gene3D" id="3.90.215.10">
    <property type="entry name" value="Gamma Fibrinogen, chain A, domain 1"/>
    <property type="match status" value="1"/>
</dbReference>
<dbReference type="RefSeq" id="WP_119703948.1">
    <property type="nucleotide sequence ID" value="NZ_JBHSOI010000001.1"/>
</dbReference>
<dbReference type="Gene3D" id="2.80.10.50">
    <property type="match status" value="1"/>
</dbReference>
<dbReference type="Pfam" id="PF17164">
    <property type="entry name" value="DUF5122"/>
    <property type="match status" value="1"/>
</dbReference>
<evidence type="ECO:0000256" key="5">
    <source>
        <dbReference type="SAM" id="SignalP"/>
    </source>
</evidence>
<proteinExistence type="predicted"/>
<dbReference type="InterPro" id="IPR002181">
    <property type="entry name" value="Fibrinogen_a/b/g_C_dom"/>
</dbReference>
<dbReference type="InterPro" id="IPR013431">
    <property type="entry name" value="Delta_60_rpt"/>
</dbReference>
<evidence type="ECO:0000259" key="6">
    <source>
        <dbReference type="PROSITE" id="PS51406"/>
    </source>
</evidence>
<gene>
    <name evidence="7" type="ORF">DX116_10040</name>
</gene>
<dbReference type="OrthoDB" id="9802683at2"/>
<dbReference type="InterPro" id="IPR006311">
    <property type="entry name" value="TAT_signal"/>
</dbReference>
<protein>
    <recommendedName>
        <fullName evidence="6">Fibrinogen C-terminal domain-containing protein</fullName>
    </recommendedName>
</protein>
<evidence type="ECO:0000313" key="8">
    <source>
        <dbReference type="Proteomes" id="UP000265581"/>
    </source>
</evidence>
<dbReference type="PROSITE" id="PS51318">
    <property type="entry name" value="TAT"/>
    <property type="match status" value="1"/>
</dbReference>
<organism evidence="7 8">
    <name type="scientific">Aeromicrobium endophyticum</name>
    <dbReference type="NCBI Taxonomy" id="2292704"/>
    <lineage>
        <taxon>Bacteria</taxon>
        <taxon>Bacillati</taxon>
        <taxon>Actinomycetota</taxon>
        <taxon>Actinomycetes</taxon>
        <taxon>Propionibacteriales</taxon>
        <taxon>Nocardioidaceae</taxon>
        <taxon>Aeromicrobium</taxon>
    </lineage>
</organism>
<dbReference type="Gene3D" id="2.60.120.260">
    <property type="entry name" value="Galactose-binding domain-like"/>
    <property type="match status" value="1"/>
</dbReference>
<keyword evidence="2" id="KW-0430">Lectin</keyword>
<evidence type="ECO:0000256" key="4">
    <source>
        <dbReference type="ARBA" id="ARBA00023157"/>
    </source>
</evidence>